<sequence>MYRSVSSRRVSDEFSSSSSSSKNNNTSTFDSADHQQQLLPTYNVSGKKEKIRLRSAETAVHIIPLLLIICAVILWFWPQVCLLSLPCFMSFILIFNLLYYLSFIMYIDLLSFWLYNQSSYSFNGMSGWSLEIGNTFLISSFRNVFAYYVMVNLEALWFDIK</sequence>
<feature type="transmembrane region" description="Helical" evidence="2">
    <location>
        <begin position="58"/>
        <end position="77"/>
    </location>
</feature>
<keyword evidence="4" id="KW-1185">Reference proteome</keyword>
<reference evidence="3" key="1">
    <citation type="submission" date="2020-07" db="EMBL/GenBank/DDBJ databases">
        <title>Ethylene signaling mediates host invasion by parasitic plants.</title>
        <authorList>
            <person name="Yoshida S."/>
        </authorList>
    </citation>
    <scope>NUCLEOTIDE SEQUENCE</scope>
    <source>
        <strain evidence="3">Okayama</strain>
    </source>
</reference>
<evidence type="ECO:0000256" key="2">
    <source>
        <dbReference type="SAM" id="Phobius"/>
    </source>
</evidence>
<keyword evidence="2" id="KW-0472">Membrane</keyword>
<dbReference type="PANTHER" id="PTHR34189:SF13">
    <property type="entry name" value="TRANSMEMBRANE PROTEIN"/>
    <property type="match status" value="1"/>
</dbReference>
<protein>
    <submittedName>
        <fullName evidence="3">Uncharacterized protein</fullName>
    </submittedName>
</protein>
<feature type="compositionally biased region" description="Low complexity" evidence="1">
    <location>
        <begin position="1"/>
        <end position="30"/>
    </location>
</feature>
<feature type="region of interest" description="Disordered" evidence="1">
    <location>
        <begin position="1"/>
        <end position="32"/>
    </location>
</feature>
<feature type="transmembrane region" description="Helical" evidence="2">
    <location>
        <begin position="89"/>
        <end position="115"/>
    </location>
</feature>
<keyword evidence="2" id="KW-0812">Transmembrane</keyword>
<dbReference type="PANTHER" id="PTHR34189">
    <property type="entry name" value="TRANSMEMBRANE PROTEIN"/>
    <property type="match status" value="1"/>
</dbReference>
<dbReference type="AlphaFoldDB" id="A0A830DF38"/>
<evidence type="ECO:0000256" key="1">
    <source>
        <dbReference type="SAM" id="MobiDB-lite"/>
    </source>
</evidence>
<organism evidence="3 4">
    <name type="scientific">Phtheirospermum japonicum</name>
    <dbReference type="NCBI Taxonomy" id="374723"/>
    <lineage>
        <taxon>Eukaryota</taxon>
        <taxon>Viridiplantae</taxon>
        <taxon>Streptophyta</taxon>
        <taxon>Embryophyta</taxon>
        <taxon>Tracheophyta</taxon>
        <taxon>Spermatophyta</taxon>
        <taxon>Magnoliopsida</taxon>
        <taxon>eudicotyledons</taxon>
        <taxon>Gunneridae</taxon>
        <taxon>Pentapetalae</taxon>
        <taxon>asterids</taxon>
        <taxon>lamiids</taxon>
        <taxon>Lamiales</taxon>
        <taxon>Orobanchaceae</taxon>
        <taxon>Orobanchaceae incertae sedis</taxon>
        <taxon>Phtheirospermum</taxon>
    </lineage>
</organism>
<dbReference type="Proteomes" id="UP000653305">
    <property type="component" value="Unassembled WGS sequence"/>
</dbReference>
<proteinExistence type="predicted"/>
<comment type="caution">
    <text evidence="3">The sequence shown here is derived from an EMBL/GenBank/DDBJ whole genome shotgun (WGS) entry which is preliminary data.</text>
</comment>
<accession>A0A830DF38</accession>
<dbReference type="OrthoDB" id="759788at2759"/>
<keyword evidence="2" id="KW-1133">Transmembrane helix</keyword>
<evidence type="ECO:0000313" key="3">
    <source>
        <dbReference type="EMBL" id="GFQ05476.1"/>
    </source>
</evidence>
<dbReference type="EMBL" id="BMAC01001072">
    <property type="protein sequence ID" value="GFQ05476.1"/>
    <property type="molecule type" value="Genomic_DNA"/>
</dbReference>
<name>A0A830DF38_9LAMI</name>
<gene>
    <name evidence="3" type="ORF">PHJA_002691700</name>
</gene>
<evidence type="ECO:0000313" key="4">
    <source>
        <dbReference type="Proteomes" id="UP000653305"/>
    </source>
</evidence>